<dbReference type="GO" id="GO:0005737">
    <property type="term" value="C:cytoplasm"/>
    <property type="evidence" value="ECO:0007669"/>
    <property type="project" value="UniProtKB-SubCell"/>
</dbReference>
<evidence type="ECO:0000256" key="7">
    <source>
        <dbReference type="ARBA" id="ARBA00048117"/>
    </source>
</evidence>
<dbReference type="GO" id="GO:0002949">
    <property type="term" value="P:tRNA threonylcarbamoyladenosine modification"/>
    <property type="evidence" value="ECO:0007669"/>
    <property type="project" value="UniProtKB-UniRule"/>
</dbReference>
<dbReference type="GO" id="GO:0005506">
    <property type="term" value="F:iron ion binding"/>
    <property type="evidence" value="ECO:0007669"/>
    <property type="project" value="UniProtKB-UniRule"/>
</dbReference>
<dbReference type="NCBIfam" id="TIGR03723">
    <property type="entry name" value="T6A_TsaD_YgjD"/>
    <property type="match status" value="1"/>
</dbReference>
<evidence type="ECO:0000256" key="3">
    <source>
        <dbReference type="ARBA" id="ARBA00022694"/>
    </source>
</evidence>
<comment type="subcellular location">
    <subcellularLocation>
        <location evidence="8">Cytoplasm</location>
    </subcellularLocation>
</comment>
<reference evidence="10 11" key="1">
    <citation type="submission" date="2017-10" db="EMBL/GenBank/DDBJ databases">
        <title>Novel microbial diversity and functional potential in the marine mammal oral microbiome.</title>
        <authorList>
            <person name="Dudek N.K."/>
            <person name="Sun C.L."/>
            <person name="Burstein D."/>
            <person name="Kantor R.S."/>
            <person name="Aliaga Goltsman D.S."/>
            <person name="Bik E.M."/>
            <person name="Thomas B.C."/>
            <person name="Banfield J.F."/>
            <person name="Relman D.A."/>
        </authorList>
    </citation>
    <scope>NUCLEOTIDE SEQUENCE [LARGE SCALE GENOMIC DNA]</scope>
    <source>
        <strain evidence="10">DOLJORAL78_47_202</strain>
    </source>
</reference>
<evidence type="ECO:0000313" key="10">
    <source>
        <dbReference type="EMBL" id="PIE63471.1"/>
    </source>
</evidence>
<comment type="function">
    <text evidence="8">Required for the formation of a threonylcarbamoyl group on adenosine at position 37 (t(6)A37) in tRNAs that read codons beginning with adenine. Is involved in the transfer of the threonylcarbamoyl moiety of threonylcarbamoyl-AMP (TC-AMP) to the N6 group of A37, together with TsaE and TsaB. TsaD likely plays a direct catalytic role in this reaction.</text>
</comment>
<dbReference type="PANTHER" id="PTHR11735:SF6">
    <property type="entry name" value="TRNA N6-ADENOSINE THREONYLCARBAMOYLTRANSFERASE, MITOCHONDRIAL"/>
    <property type="match status" value="1"/>
</dbReference>
<keyword evidence="6 8" id="KW-0012">Acyltransferase</keyword>
<dbReference type="EC" id="2.3.1.234" evidence="8"/>
<evidence type="ECO:0000256" key="1">
    <source>
        <dbReference type="ARBA" id="ARBA00022490"/>
    </source>
</evidence>
<dbReference type="Proteomes" id="UP000231203">
    <property type="component" value="Unassembled WGS sequence"/>
</dbReference>
<dbReference type="FunFam" id="3.30.420.40:FF:000040">
    <property type="entry name" value="tRNA N6-adenosine threonylcarbamoyltransferase"/>
    <property type="match status" value="1"/>
</dbReference>
<dbReference type="Pfam" id="PF00814">
    <property type="entry name" value="TsaD"/>
    <property type="match status" value="1"/>
</dbReference>
<name>A0A2G6MU03_9BACT</name>
<dbReference type="NCBIfam" id="TIGR00329">
    <property type="entry name" value="gcp_kae1"/>
    <property type="match status" value="1"/>
</dbReference>
<evidence type="ECO:0000256" key="6">
    <source>
        <dbReference type="ARBA" id="ARBA00023315"/>
    </source>
</evidence>
<dbReference type="EMBL" id="PDTI01000004">
    <property type="protein sequence ID" value="PIE63471.1"/>
    <property type="molecule type" value="Genomic_DNA"/>
</dbReference>
<comment type="similarity">
    <text evidence="8">Belongs to the KAE1 / TsaD family.</text>
</comment>
<dbReference type="InterPro" id="IPR000905">
    <property type="entry name" value="Gcp-like_dom"/>
</dbReference>
<feature type="domain" description="Gcp-like" evidence="9">
    <location>
        <begin position="24"/>
        <end position="307"/>
    </location>
</feature>
<dbReference type="InterPro" id="IPR022450">
    <property type="entry name" value="TsaD"/>
</dbReference>
<keyword evidence="5 8" id="KW-0408">Iron</keyword>
<evidence type="ECO:0000259" key="9">
    <source>
        <dbReference type="Pfam" id="PF00814"/>
    </source>
</evidence>
<accession>A0A2G6MU03</accession>
<dbReference type="InterPro" id="IPR017861">
    <property type="entry name" value="KAE1/TsaD"/>
</dbReference>
<evidence type="ECO:0000256" key="8">
    <source>
        <dbReference type="HAMAP-Rule" id="MF_01445"/>
    </source>
</evidence>
<evidence type="ECO:0000256" key="5">
    <source>
        <dbReference type="ARBA" id="ARBA00023004"/>
    </source>
</evidence>
<feature type="binding site" evidence="8">
    <location>
        <position position="115"/>
    </location>
    <ligand>
        <name>Fe cation</name>
        <dbReference type="ChEBI" id="CHEBI:24875"/>
    </ligand>
</feature>
<comment type="cofactor">
    <cofactor evidence="8">
        <name>Fe(2+)</name>
        <dbReference type="ChEBI" id="CHEBI:29033"/>
    </cofactor>
    <text evidence="8">Binds 1 Fe(2+) ion per subunit.</text>
</comment>
<organism evidence="10 11">
    <name type="scientific">Desulfobacter postgatei</name>
    <dbReference type="NCBI Taxonomy" id="2293"/>
    <lineage>
        <taxon>Bacteria</taxon>
        <taxon>Pseudomonadati</taxon>
        <taxon>Thermodesulfobacteriota</taxon>
        <taxon>Desulfobacteria</taxon>
        <taxon>Desulfobacterales</taxon>
        <taxon>Desulfobacteraceae</taxon>
        <taxon>Desulfobacter</taxon>
    </lineage>
</organism>
<feature type="binding site" evidence="8">
    <location>
        <position position="273"/>
    </location>
    <ligand>
        <name>substrate</name>
    </ligand>
</feature>
<feature type="binding site" evidence="8">
    <location>
        <position position="301"/>
    </location>
    <ligand>
        <name>Fe cation</name>
        <dbReference type="ChEBI" id="CHEBI:24875"/>
    </ligand>
</feature>
<feature type="binding site" evidence="8">
    <location>
        <begin position="134"/>
        <end position="138"/>
    </location>
    <ligand>
        <name>substrate</name>
    </ligand>
</feature>
<sequence length="338" mass="35695">MLTLGIESSCDETAAAVVKDGVQIRSSVISSQVSTHAIYGGVVPELASRMHIEAIDLVVDQALTQAGATLDDIDGIAATQGPGLIGALLVGFTYAKALAWARNLPLAGVDHLEAHICSLKLLDHPPQFPFICLVVSGGHTNIYHVKEPRAFKLMGQTRDDAAGEAFDKVAKMMGLNYPGGPAIEALAKKGDPEKIKFPRSMLGKNNFDFSFSGLKSAVARHLHEHPDMGEGWSAHVAAGFQMAIIDVLSTKLIAAARDRNCSGIGIAGGVSANQTFIGILSKRANQHKINVFSPPLSLCGDNAAMIAARGWEMIQDNQLCGLEDDVYSRAKTAAGAAN</sequence>
<keyword evidence="3 8" id="KW-0819">tRNA processing</keyword>
<feature type="binding site" evidence="8">
    <location>
        <position position="180"/>
    </location>
    <ligand>
        <name>substrate</name>
    </ligand>
</feature>
<dbReference type="FunFam" id="3.30.420.40:FF:000012">
    <property type="entry name" value="tRNA N6-adenosine threonylcarbamoyltransferase"/>
    <property type="match status" value="1"/>
</dbReference>
<keyword evidence="2 8" id="KW-0808">Transferase</keyword>
<evidence type="ECO:0000256" key="4">
    <source>
        <dbReference type="ARBA" id="ARBA00022723"/>
    </source>
</evidence>
<feature type="binding site" evidence="8">
    <location>
        <position position="184"/>
    </location>
    <ligand>
        <name>substrate</name>
    </ligand>
</feature>
<feature type="binding site" evidence="8">
    <location>
        <position position="167"/>
    </location>
    <ligand>
        <name>substrate</name>
    </ligand>
</feature>
<dbReference type="InterPro" id="IPR043129">
    <property type="entry name" value="ATPase_NBD"/>
</dbReference>
<comment type="caution">
    <text evidence="10">The sequence shown here is derived from an EMBL/GenBank/DDBJ whole genome shotgun (WGS) entry which is preliminary data.</text>
</comment>
<dbReference type="CDD" id="cd24133">
    <property type="entry name" value="ASKHA_NBD_TsaD_bac"/>
    <property type="match status" value="1"/>
</dbReference>
<feature type="binding site" evidence="8">
    <location>
        <position position="111"/>
    </location>
    <ligand>
        <name>Fe cation</name>
        <dbReference type="ChEBI" id="CHEBI:24875"/>
    </ligand>
</feature>
<protein>
    <recommendedName>
        <fullName evidence="8">tRNA N6-adenosine threonylcarbamoyltransferase</fullName>
        <ecNumber evidence="8">2.3.1.234</ecNumber>
    </recommendedName>
    <alternativeName>
        <fullName evidence="8">N6-L-threonylcarbamoyladenine synthase</fullName>
        <shortName evidence="8">t(6)A synthase</shortName>
    </alternativeName>
    <alternativeName>
        <fullName evidence="8">t(6)A37 threonylcarbamoyladenosine biosynthesis protein TsaD</fullName>
    </alternativeName>
    <alternativeName>
        <fullName evidence="8">tRNA threonylcarbamoyladenosine biosynthesis protein TsaD</fullName>
    </alternativeName>
</protein>
<dbReference type="PANTHER" id="PTHR11735">
    <property type="entry name" value="TRNA N6-ADENOSINE THREONYLCARBAMOYLTRANSFERASE"/>
    <property type="match status" value="1"/>
</dbReference>
<evidence type="ECO:0000256" key="2">
    <source>
        <dbReference type="ARBA" id="ARBA00022679"/>
    </source>
</evidence>
<dbReference type="HAMAP" id="MF_01445">
    <property type="entry name" value="TsaD"/>
    <property type="match status" value="1"/>
</dbReference>
<keyword evidence="4 8" id="KW-0479">Metal-binding</keyword>
<dbReference type="AlphaFoldDB" id="A0A2G6MU03"/>
<gene>
    <name evidence="8 10" type="primary">tsaD</name>
    <name evidence="10" type="ORF">CSA25_00200</name>
</gene>
<evidence type="ECO:0000313" key="11">
    <source>
        <dbReference type="Proteomes" id="UP000231203"/>
    </source>
</evidence>
<dbReference type="SUPFAM" id="SSF53067">
    <property type="entry name" value="Actin-like ATPase domain"/>
    <property type="match status" value="2"/>
</dbReference>
<dbReference type="GO" id="GO:0061711">
    <property type="term" value="F:tRNA N(6)-L-threonylcarbamoyladenine synthase activity"/>
    <property type="evidence" value="ECO:0007669"/>
    <property type="project" value="UniProtKB-EC"/>
</dbReference>
<comment type="catalytic activity">
    <reaction evidence="7 8">
        <text>L-threonylcarbamoyladenylate + adenosine(37) in tRNA = N(6)-L-threonylcarbamoyladenosine(37) in tRNA + AMP + H(+)</text>
        <dbReference type="Rhea" id="RHEA:37059"/>
        <dbReference type="Rhea" id="RHEA-COMP:10162"/>
        <dbReference type="Rhea" id="RHEA-COMP:10163"/>
        <dbReference type="ChEBI" id="CHEBI:15378"/>
        <dbReference type="ChEBI" id="CHEBI:73682"/>
        <dbReference type="ChEBI" id="CHEBI:74411"/>
        <dbReference type="ChEBI" id="CHEBI:74418"/>
        <dbReference type="ChEBI" id="CHEBI:456215"/>
        <dbReference type="EC" id="2.3.1.234"/>
    </reaction>
</comment>
<dbReference type="Gene3D" id="3.30.420.40">
    <property type="match status" value="2"/>
</dbReference>
<proteinExistence type="inferred from homology"/>
<dbReference type="PRINTS" id="PR00789">
    <property type="entry name" value="OSIALOPTASE"/>
</dbReference>
<keyword evidence="1 8" id="KW-0963">Cytoplasm</keyword>